<accession>A0AAV4UPJ6</accession>
<dbReference type="Proteomes" id="UP001054945">
    <property type="component" value="Unassembled WGS sequence"/>
</dbReference>
<reference evidence="2 3" key="1">
    <citation type="submission" date="2021-06" db="EMBL/GenBank/DDBJ databases">
        <title>Caerostris extrusa draft genome.</title>
        <authorList>
            <person name="Kono N."/>
            <person name="Arakawa K."/>
        </authorList>
    </citation>
    <scope>NUCLEOTIDE SEQUENCE [LARGE SCALE GENOMIC DNA]</scope>
</reference>
<organism evidence="2 3">
    <name type="scientific">Caerostris extrusa</name>
    <name type="common">Bark spider</name>
    <name type="synonym">Caerostris bankana</name>
    <dbReference type="NCBI Taxonomy" id="172846"/>
    <lineage>
        <taxon>Eukaryota</taxon>
        <taxon>Metazoa</taxon>
        <taxon>Ecdysozoa</taxon>
        <taxon>Arthropoda</taxon>
        <taxon>Chelicerata</taxon>
        <taxon>Arachnida</taxon>
        <taxon>Araneae</taxon>
        <taxon>Araneomorphae</taxon>
        <taxon>Entelegynae</taxon>
        <taxon>Araneoidea</taxon>
        <taxon>Araneidae</taxon>
        <taxon>Caerostris</taxon>
    </lineage>
</organism>
<gene>
    <name evidence="2" type="primary">Rnf31_0</name>
    <name evidence="2" type="ORF">CEXT_435841</name>
</gene>
<dbReference type="GO" id="GO:0016740">
    <property type="term" value="F:transferase activity"/>
    <property type="evidence" value="ECO:0007669"/>
    <property type="project" value="UniProtKB-KW"/>
</dbReference>
<evidence type="ECO:0000313" key="2">
    <source>
        <dbReference type="EMBL" id="GIY59785.1"/>
    </source>
</evidence>
<dbReference type="EMBL" id="BPLR01013243">
    <property type="protein sequence ID" value="GIY59785.1"/>
    <property type="molecule type" value="Genomic_DNA"/>
</dbReference>
<feature type="compositionally biased region" description="Basic and acidic residues" evidence="1">
    <location>
        <begin position="10"/>
        <end position="24"/>
    </location>
</feature>
<keyword evidence="2" id="KW-0808">Transferase</keyword>
<evidence type="ECO:0000313" key="3">
    <source>
        <dbReference type="Proteomes" id="UP001054945"/>
    </source>
</evidence>
<name>A0AAV4UPJ6_CAEEX</name>
<evidence type="ECO:0000256" key="1">
    <source>
        <dbReference type="SAM" id="MobiDB-lite"/>
    </source>
</evidence>
<sequence>MSTSSFFETISKDEESERISDFDNENYKELENSFQVMDSLKEQTRIFETSDKNKECENILEKEIEVKKIPDSSDFVPLAEEELSSSAMPVPLDADKKTLSISVADIVESTELSIACDQTTEPLLLEQFADVESLSQQVALIENFNSFETDMAVPRIHKSADTSLGVEKTEGSDNWLEAETEYSISEFEDEAVSLSEKENLTGCKKIY</sequence>
<comment type="caution">
    <text evidence="2">The sequence shown here is derived from an EMBL/GenBank/DDBJ whole genome shotgun (WGS) entry which is preliminary data.</text>
</comment>
<protein>
    <submittedName>
        <fullName evidence="2">RBR-type E3 ubiquitin transferase</fullName>
    </submittedName>
</protein>
<feature type="region of interest" description="Disordered" evidence="1">
    <location>
        <begin position="1"/>
        <end position="24"/>
    </location>
</feature>
<dbReference type="AlphaFoldDB" id="A0AAV4UPJ6"/>
<proteinExistence type="predicted"/>
<keyword evidence="3" id="KW-1185">Reference proteome</keyword>